<reference evidence="2 4" key="2">
    <citation type="journal article" date="2013" name="Nature">
        <title>Insights into bilaterian evolution from three spiralian genomes.</title>
        <authorList>
            <person name="Simakov O."/>
            <person name="Marletaz F."/>
            <person name="Cho S.J."/>
            <person name="Edsinger-Gonzales E."/>
            <person name="Havlak P."/>
            <person name="Hellsten U."/>
            <person name="Kuo D.H."/>
            <person name="Larsson T."/>
            <person name="Lv J."/>
            <person name="Arendt D."/>
            <person name="Savage R."/>
            <person name="Osoegawa K."/>
            <person name="de Jong P."/>
            <person name="Grimwood J."/>
            <person name="Chapman J.A."/>
            <person name="Shapiro H."/>
            <person name="Aerts A."/>
            <person name="Otillar R.P."/>
            <person name="Terry A.Y."/>
            <person name="Boore J.L."/>
            <person name="Grigoriev I.V."/>
            <person name="Lindberg D.R."/>
            <person name="Seaver E.C."/>
            <person name="Weisblat D.A."/>
            <person name="Putnam N.H."/>
            <person name="Rokhsar D.S."/>
        </authorList>
    </citation>
    <scope>NUCLEOTIDE SEQUENCE</scope>
</reference>
<reference evidence="3" key="3">
    <citation type="submission" date="2015-06" db="UniProtKB">
        <authorList>
            <consortium name="EnsemblMetazoa"/>
        </authorList>
    </citation>
    <scope>IDENTIFICATION</scope>
</reference>
<name>T1FG24_HELRO</name>
<organism evidence="3 4">
    <name type="scientific">Helobdella robusta</name>
    <name type="common">Californian leech</name>
    <dbReference type="NCBI Taxonomy" id="6412"/>
    <lineage>
        <taxon>Eukaryota</taxon>
        <taxon>Metazoa</taxon>
        <taxon>Spiralia</taxon>
        <taxon>Lophotrochozoa</taxon>
        <taxon>Annelida</taxon>
        <taxon>Clitellata</taxon>
        <taxon>Hirudinea</taxon>
        <taxon>Rhynchobdellida</taxon>
        <taxon>Glossiphoniidae</taxon>
        <taxon>Helobdella</taxon>
    </lineage>
</organism>
<evidence type="ECO:0000313" key="3">
    <source>
        <dbReference type="EnsemblMetazoa" id="HelroP180574"/>
    </source>
</evidence>
<feature type="compositionally biased region" description="Polar residues" evidence="1">
    <location>
        <begin position="1"/>
        <end position="21"/>
    </location>
</feature>
<dbReference type="EMBL" id="AMQM01007270">
    <property type="status" value="NOT_ANNOTATED_CDS"/>
    <property type="molecule type" value="Genomic_DNA"/>
</dbReference>
<feature type="compositionally biased region" description="Polar residues" evidence="1">
    <location>
        <begin position="38"/>
        <end position="47"/>
    </location>
</feature>
<dbReference type="OrthoDB" id="8879391at2759"/>
<dbReference type="STRING" id="6412.T1FG24"/>
<dbReference type="EMBL" id="KB097594">
    <property type="protein sequence ID" value="ESN93710.1"/>
    <property type="molecule type" value="Genomic_DNA"/>
</dbReference>
<dbReference type="HOGENOM" id="CLU_2136184_0_0_1"/>
<proteinExistence type="predicted"/>
<evidence type="ECO:0000313" key="2">
    <source>
        <dbReference type="EMBL" id="ESN93710.1"/>
    </source>
</evidence>
<gene>
    <name evidence="3" type="primary">20207773</name>
    <name evidence="2" type="ORF">HELRODRAFT_180574</name>
</gene>
<keyword evidence="4" id="KW-1185">Reference proteome</keyword>
<dbReference type="EMBL" id="AMQM01007271">
    <property type="status" value="NOT_ANNOTATED_CDS"/>
    <property type="molecule type" value="Genomic_DNA"/>
</dbReference>
<evidence type="ECO:0000313" key="4">
    <source>
        <dbReference type="Proteomes" id="UP000015101"/>
    </source>
</evidence>
<dbReference type="InParanoid" id="T1FG24"/>
<accession>T1FG24</accession>
<reference evidence="4" key="1">
    <citation type="submission" date="2012-12" db="EMBL/GenBank/DDBJ databases">
        <authorList>
            <person name="Hellsten U."/>
            <person name="Grimwood J."/>
            <person name="Chapman J.A."/>
            <person name="Shapiro H."/>
            <person name="Aerts A."/>
            <person name="Otillar R.P."/>
            <person name="Terry A.Y."/>
            <person name="Boore J.L."/>
            <person name="Simakov O."/>
            <person name="Marletaz F."/>
            <person name="Cho S.-J."/>
            <person name="Edsinger-Gonzales E."/>
            <person name="Havlak P."/>
            <person name="Kuo D.-H."/>
            <person name="Larsson T."/>
            <person name="Lv J."/>
            <person name="Arendt D."/>
            <person name="Savage R."/>
            <person name="Osoegawa K."/>
            <person name="de Jong P."/>
            <person name="Lindberg D.R."/>
            <person name="Seaver E.C."/>
            <person name="Weisblat D.A."/>
            <person name="Putnam N.H."/>
            <person name="Grigoriev I.V."/>
            <person name="Rokhsar D.S."/>
        </authorList>
    </citation>
    <scope>NUCLEOTIDE SEQUENCE</scope>
</reference>
<dbReference type="CTD" id="20207773"/>
<dbReference type="KEGG" id="hro:HELRODRAFT_180574"/>
<evidence type="ECO:0000256" key="1">
    <source>
        <dbReference type="SAM" id="MobiDB-lite"/>
    </source>
</evidence>
<feature type="region of interest" description="Disordered" evidence="1">
    <location>
        <begin position="1"/>
        <end position="50"/>
    </location>
</feature>
<protein>
    <submittedName>
        <fullName evidence="2 3">Uncharacterized protein</fullName>
    </submittedName>
</protein>
<dbReference type="AlphaFoldDB" id="T1FG24"/>
<dbReference type="Proteomes" id="UP000015101">
    <property type="component" value="Unassembled WGS sequence"/>
</dbReference>
<dbReference type="RefSeq" id="XP_009028139.1">
    <property type="nucleotide sequence ID" value="XM_009029891.1"/>
</dbReference>
<dbReference type="EnsemblMetazoa" id="HelroT180574">
    <property type="protein sequence ID" value="HelroP180574"/>
    <property type="gene ID" value="HelroG180574"/>
</dbReference>
<sequence length="113" mass="12501">MENQFLQQNVKGDENSAGSSCQERDILLGFGGGGGGKTSSLPQQQSNAKRHPCKMTLQGKVYNFLERPTGWKCFAYHFTVITLLGGSLKHTGPGIWQKLPVDIKTTNYLIRIM</sequence>
<dbReference type="GeneID" id="20207773"/>